<evidence type="ECO:0000259" key="11">
    <source>
        <dbReference type="PROSITE" id="PS50089"/>
    </source>
</evidence>
<keyword evidence="7" id="KW-0833">Ubl conjugation pathway</keyword>
<keyword evidence="4" id="KW-0808">Transferase</keyword>
<dbReference type="AlphaFoldDB" id="A0A921USS2"/>
<feature type="region of interest" description="Disordered" evidence="10">
    <location>
        <begin position="24"/>
        <end position="43"/>
    </location>
</feature>
<evidence type="ECO:0000256" key="10">
    <source>
        <dbReference type="SAM" id="MobiDB-lite"/>
    </source>
</evidence>
<dbReference type="GO" id="GO:0061630">
    <property type="term" value="F:ubiquitin protein ligase activity"/>
    <property type="evidence" value="ECO:0007669"/>
    <property type="project" value="UniProtKB-EC"/>
</dbReference>
<protein>
    <recommendedName>
        <fullName evidence="3">RING-type E3 ubiquitin transferase</fullName>
        <ecNumber evidence="3">2.3.2.27</ecNumber>
    </recommendedName>
</protein>
<sequence>MDPGDARAFLSRLVVVDINRPRPRAPAAWPRRRRGGAGSPPATAASIAALPTVEVAEPAAVCAICKDDLPLASEARKLPCAHLYHSLCIVTWLQMHNSCPVCRFRIPDDEAAPPTTRITIRFTTTARRRACVGTDATLAAAPISASPTQLQQAITGDGAGGPATANIV</sequence>
<dbReference type="InterPro" id="IPR001841">
    <property type="entry name" value="Znf_RING"/>
</dbReference>
<comment type="catalytic activity">
    <reaction evidence="1">
        <text>S-ubiquitinyl-[E2 ubiquitin-conjugating enzyme]-L-cysteine + [acceptor protein]-L-lysine = [E2 ubiquitin-conjugating enzyme]-L-cysteine + N(6)-ubiquitinyl-[acceptor protein]-L-lysine.</text>
        <dbReference type="EC" id="2.3.2.27"/>
    </reaction>
</comment>
<dbReference type="EC" id="2.3.2.27" evidence="3"/>
<dbReference type="PANTHER" id="PTHR15710">
    <property type="entry name" value="E3 UBIQUITIN-PROTEIN LIGASE PRAJA"/>
    <property type="match status" value="1"/>
</dbReference>
<name>A0A921USS2_SORBI</name>
<dbReference type="SUPFAM" id="SSF57850">
    <property type="entry name" value="RING/U-box"/>
    <property type="match status" value="1"/>
</dbReference>
<evidence type="ECO:0000256" key="6">
    <source>
        <dbReference type="ARBA" id="ARBA00022771"/>
    </source>
</evidence>
<organism evidence="12 13">
    <name type="scientific">Sorghum bicolor</name>
    <name type="common">Sorghum</name>
    <name type="synonym">Sorghum vulgare</name>
    <dbReference type="NCBI Taxonomy" id="4558"/>
    <lineage>
        <taxon>Eukaryota</taxon>
        <taxon>Viridiplantae</taxon>
        <taxon>Streptophyta</taxon>
        <taxon>Embryophyta</taxon>
        <taxon>Tracheophyta</taxon>
        <taxon>Spermatophyta</taxon>
        <taxon>Magnoliopsida</taxon>
        <taxon>Liliopsida</taxon>
        <taxon>Poales</taxon>
        <taxon>Poaceae</taxon>
        <taxon>PACMAD clade</taxon>
        <taxon>Panicoideae</taxon>
        <taxon>Andropogonodae</taxon>
        <taxon>Andropogoneae</taxon>
        <taxon>Sorghinae</taxon>
        <taxon>Sorghum</taxon>
    </lineage>
</organism>
<comment type="pathway">
    <text evidence="2">Protein modification; protein ubiquitination.</text>
</comment>
<gene>
    <name evidence="12" type="ORF">BDA96_02G160600</name>
</gene>
<evidence type="ECO:0000256" key="1">
    <source>
        <dbReference type="ARBA" id="ARBA00000900"/>
    </source>
</evidence>
<evidence type="ECO:0000313" key="13">
    <source>
        <dbReference type="Proteomes" id="UP000807115"/>
    </source>
</evidence>
<dbReference type="GO" id="GO:0000209">
    <property type="term" value="P:protein polyubiquitination"/>
    <property type="evidence" value="ECO:0007669"/>
    <property type="project" value="UniProtKB-ARBA"/>
</dbReference>
<reference evidence="12" key="1">
    <citation type="journal article" date="2019" name="BMC Genomics">
        <title>A new reference genome for Sorghum bicolor reveals high levels of sequence similarity between sweet and grain genotypes: implications for the genetics of sugar metabolism.</title>
        <authorList>
            <person name="Cooper E.A."/>
            <person name="Brenton Z.W."/>
            <person name="Flinn B.S."/>
            <person name="Jenkins J."/>
            <person name="Shu S."/>
            <person name="Flowers D."/>
            <person name="Luo F."/>
            <person name="Wang Y."/>
            <person name="Xia P."/>
            <person name="Barry K."/>
            <person name="Daum C."/>
            <person name="Lipzen A."/>
            <person name="Yoshinaga Y."/>
            <person name="Schmutz J."/>
            <person name="Saski C."/>
            <person name="Vermerris W."/>
            <person name="Kresovich S."/>
        </authorList>
    </citation>
    <scope>NUCLEOTIDE SEQUENCE</scope>
</reference>
<dbReference type="EMBL" id="CM027681">
    <property type="protein sequence ID" value="KAG0543099.1"/>
    <property type="molecule type" value="Genomic_DNA"/>
</dbReference>
<evidence type="ECO:0000313" key="12">
    <source>
        <dbReference type="EMBL" id="KAG0543099.1"/>
    </source>
</evidence>
<keyword evidence="6 9" id="KW-0863">Zinc-finger</keyword>
<comment type="caution">
    <text evidence="12">The sequence shown here is derived from an EMBL/GenBank/DDBJ whole genome shotgun (WGS) entry which is preliminary data.</text>
</comment>
<dbReference type="SMART" id="SM00184">
    <property type="entry name" value="RING"/>
    <property type="match status" value="1"/>
</dbReference>
<reference evidence="12" key="2">
    <citation type="submission" date="2020-10" db="EMBL/GenBank/DDBJ databases">
        <authorList>
            <person name="Cooper E.A."/>
            <person name="Brenton Z.W."/>
            <person name="Flinn B.S."/>
            <person name="Jenkins J."/>
            <person name="Shu S."/>
            <person name="Flowers D."/>
            <person name="Luo F."/>
            <person name="Wang Y."/>
            <person name="Xia P."/>
            <person name="Barry K."/>
            <person name="Daum C."/>
            <person name="Lipzen A."/>
            <person name="Yoshinaga Y."/>
            <person name="Schmutz J."/>
            <person name="Saski C."/>
            <person name="Vermerris W."/>
            <person name="Kresovich S."/>
        </authorList>
    </citation>
    <scope>NUCLEOTIDE SEQUENCE</scope>
</reference>
<dbReference type="FunFam" id="3.30.40.10:FF:000069">
    <property type="entry name" value="E3 ubiquitin-protein ligase RNF115"/>
    <property type="match status" value="1"/>
</dbReference>
<evidence type="ECO:0000256" key="9">
    <source>
        <dbReference type="PROSITE-ProRule" id="PRU00175"/>
    </source>
</evidence>
<dbReference type="Pfam" id="PF13639">
    <property type="entry name" value="zf-RING_2"/>
    <property type="match status" value="1"/>
</dbReference>
<evidence type="ECO:0000256" key="8">
    <source>
        <dbReference type="ARBA" id="ARBA00022833"/>
    </source>
</evidence>
<evidence type="ECO:0000256" key="2">
    <source>
        <dbReference type="ARBA" id="ARBA00004906"/>
    </source>
</evidence>
<keyword evidence="5" id="KW-0479">Metal-binding</keyword>
<evidence type="ECO:0000256" key="5">
    <source>
        <dbReference type="ARBA" id="ARBA00022723"/>
    </source>
</evidence>
<dbReference type="PANTHER" id="PTHR15710:SF190">
    <property type="entry name" value="RING-TYPE DOMAIN-CONTAINING PROTEIN"/>
    <property type="match status" value="1"/>
</dbReference>
<dbReference type="InterPro" id="IPR013083">
    <property type="entry name" value="Znf_RING/FYVE/PHD"/>
</dbReference>
<evidence type="ECO:0000256" key="4">
    <source>
        <dbReference type="ARBA" id="ARBA00022679"/>
    </source>
</evidence>
<dbReference type="Proteomes" id="UP000807115">
    <property type="component" value="Chromosome 2"/>
</dbReference>
<evidence type="ECO:0000256" key="3">
    <source>
        <dbReference type="ARBA" id="ARBA00012483"/>
    </source>
</evidence>
<feature type="domain" description="RING-type" evidence="11">
    <location>
        <begin position="62"/>
        <end position="103"/>
    </location>
</feature>
<evidence type="ECO:0000256" key="7">
    <source>
        <dbReference type="ARBA" id="ARBA00022786"/>
    </source>
</evidence>
<keyword evidence="8" id="KW-0862">Zinc</keyword>
<dbReference type="GO" id="GO:0008270">
    <property type="term" value="F:zinc ion binding"/>
    <property type="evidence" value="ECO:0007669"/>
    <property type="project" value="UniProtKB-KW"/>
</dbReference>
<dbReference type="PROSITE" id="PS50089">
    <property type="entry name" value="ZF_RING_2"/>
    <property type="match status" value="1"/>
</dbReference>
<dbReference type="Gene3D" id="3.30.40.10">
    <property type="entry name" value="Zinc/RING finger domain, C3HC4 (zinc finger)"/>
    <property type="match status" value="1"/>
</dbReference>
<accession>A0A921USS2</accession>
<proteinExistence type="predicted"/>